<evidence type="ECO:0000256" key="3">
    <source>
        <dbReference type="ARBA" id="ARBA00022577"/>
    </source>
</evidence>
<evidence type="ECO:0000313" key="7">
    <source>
        <dbReference type="EMBL" id="KAK7342645.1"/>
    </source>
</evidence>
<proteinExistence type="inferred from homology"/>
<evidence type="ECO:0000256" key="1">
    <source>
        <dbReference type="ARBA" id="ARBA00006722"/>
    </source>
</evidence>
<dbReference type="Pfam" id="PF07333">
    <property type="entry name" value="SLR1-BP"/>
    <property type="match status" value="1"/>
</dbReference>
<keyword evidence="2" id="KW-0929">Antimicrobial</keyword>
<gene>
    <name evidence="7" type="ORF">VNO80_25601</name>
</gene>
<protein>
    <recommendedName>
        <fullName evidence="9">Knottin scorpion toxin-like domain-containing protein</fullName>
    </recommendedName>
</protein>
<organism evidence="7 8">
    <name type="scientific">Phaseolus coccineus</name>
    <name type="common">Scarlet runner bean</name>
    <name type="synonym">Phaseolus multiflorus</name>
    <dbReference type="NCBI Taxonomy" id="3886"/>
    <lineage>
        <taxon>Eukaryota</taxon>
        <taxon>Viridiplantae</taxon>
        <taxon>Streptophyta</taxon>
        <taxon>Embryophyta</taxon>
        <taxon>Tracheophyta</taxon>
        <taxon>Spermatophyta</taxon>
        <taxon>Magnoliopsida</taxon>
        <taxon>eudicotyledons</taxon>
        <taxon>Gunneridae</taxon>
        <taxon>Pentapetalae</taxon>
        <taxon>rosids</taxon>
        <taxon>fabids</taxon>
        <taxon>Fabales</taxon>
        <taxon>Fabaceae</taxon>
        <taxon>Papilionoideae</taxon>
        <taxon>50 kb inversion clade</taxon>
        <taxon>NPAAA clade</taxon>
        <taxon>indigoferoid/millettioid clade</taxon>
        <taxon>Phaseoleae</taxon>
        <taxon>Phaseolus</taxon>
    </lineage>
</organism>
<evidence type="ECO:0000313" key="8">
    <source>
        <dbReference type="Proteomes" id="UP001374584"/>
    </source>
</evidence>
<dbReference type="Proteomes" id="UP001374584">
    <property type="component" value="Unassembled WGS sequence"/>
</dbReference>
<evidence type="ECO:0008006" key="9">
    <source>
        <dbReference type="Google" id="ProtNLM"/>
    </source>
</evidence>
<dbReference type="InterPro" id="IPR010851">
    <property type="entry name" value="DEFL"/>
</dbReference>
<reference evidence="7 8" key="1">
    <citation type="submission" date="2024-01" db="EMBL/GenBank/DDBJ databases">
        <title>The genomes of 5 underutilized Papilionoideae crops provide insights into root nodulation and disease resistanc.</title>
        <authorList>
            <person name="Jiang F."/>
        </authorList>
    </citation>
    <scope>NUCLEOTIDE SEQUENCE [LARGE SCALE GENOMIC DNA]</scope>
    <source>
        <strain evidence="7">JINMINGXINNONG_FW02</strain>
        <tissue evidence="7">Leaves</tissue>
    </source>
</reference>
<keyword evidence="8" id="KW-1185">Reference proteome</keyword>
<dbReference type="GO" id="GO:0050832">
    <property type="term" value="P:defense response to fungus"/>
    <property type="evidence" value="ECO:0007669"/>
    <property type="project" value="UniProtKB-KW"/>
</dbReference>
<keyword evidence="3" id="KW-0295">Fungicide</keyword>
<dbReference type="PANTHER" id="PTHR33830">
    <property type="entry name" value="DEFENSIN-LIKE PROTEIN 184-RELATED"/>
    <property type="match status" value="1"/>
</dbReference>
<evidence type="ECO:0000256" key="5">
    <source>
        <dbReference type="ARBA" id="ARBA00023157"/>
    </source>
</evidence>
<keyword evidence="5" id="KW-1015">Disulfide bond</keyword>
<evidence type="ECO:0000256" key="6">
    <source>
        <dbReference type="SAM" id="SignalP"/>
    </source>
</evidence>
<dbReference type="GO" id="GO:0031640">
    <property type="term" value="P:killing of cells of another organism"/>
    <property type="evidence" value="ECO:0007669"/>
    <property type="project" value="UniProtKB-KW"/>
</dbReference>
<feature type="signal peptide" evidence="6">
    <location>
        <begin position="1"/>
        <end position="24"/>
    </location>
</feature>
<sequence>MAKISFTLIFTLILIITAISTTSGAITENQCSEMLDPNECNLSWCRSNCDGLYHGIGYCVGQYPHQCICIYNCPR</sequence>
<keyword evidence="6" id="KW-0732">Signal</keyword>
<evidence type="ECO:0000256" key="2">
    <source>
        <dbReference type="ARBA" id="ARBA00022529"/>
    </source>
</evidence>
<evidence type="ECO:0000256" key="4">
    <source>
        <dbReference type="ARBA" id="ARBA00022821"/>
    </source>
</evidence>
<keyword evidence="4" id="KW-0611">Plant defense</keyword>
<dbReference type="EMBL" id="JAYMYR010000009">
    <property type="protein sequence ID" value="KAK7342645.1"/>
    <property type="molecule type" value="Genomic_DNA"/>
</dbReference>
<feature type="chain" id="PRO_5042946983" description="Knottin scorpion toxin-like domain-containing protein" evidence="6">
    <location>
        <begin position="25"/>
        <end position="75"/>
    </location>
</feature>
<dbReference type="AlphaFoldDB" id="A0AAN9LUI5"/>
<comment type="similarity">
    <text evidence="1">Belongs to the DEFL family.</text>
</comment>
<accession>A0AAN9LUI5</accession>
<name>A0AAN9LUI5_PHACN</name>
<comment type="caution">
    <text evidence="7">The sequence shown here is derived from an EMBL/GenBank/DDBJ whole genome shotgun (WGS) entry which is preliminary data.</text>
</comment>
<dbReference type="PANTHER" id="PTHR33830:SF21">
    <property type="entry name" value="DEFENSIN-LIKE PROTEIN 165-RELATED"/>
    <property type="match status" value="1"/>
</dbReference>